<dbReference type="Proteomes" id="UP000324832">
    <property type="component" value="Unassembled WGS sequence"/>
</dbReference>
<sequence>MEKCFAVCGCDDLEGITNSDLDRFTDKIENVLSDEKGRRLFRNFMFSSNMKHGRRTLDFWEHTERLINYSEDAESASFRSYLRDIDHLIDEAERVEELDFASVERLAIARDSDNKDEIIEALKVIKLEATKALRREYNAFRQRFIPTKYK</sequence>
<evidence type="ECO:0000313" key="2">
    <source>
        <dbReference type="EMBL" id="VVD05848.1"/>
    </source>
</evidence>
<proteinExistence type="predicted"/>
<keyword evidence="3" id="KW-1185">Reference proteome</keyword>
<dbReference type="AlphaFoldDB" id="A0A5E4R7P7"/>
<dbReference type="InterPro" id="IPR044926">
    <property type="entry name" value="RGS_subdomain_2"/>
</dbReference>
<organism evidence="2 3">
    <name type="scientific">Leptidea sinapis</name>
    <dbReference type="NCBI Taxonomy" id="189913"/>
    <lineage>
        <taxon>Eukaryota</taxon>
        <taxon>Metazoa</taxon>
        <taxon>Ecdysozoa</taxon>
        <taxon>Arthropoda</taxon>
        <taxon>Hexapoda</taxon>
        <taxon>Insecta</taxon>
        <taxon>Pterygota</taxon>
        <taxon>Neoptera</taxon>
        <taxon>Endopterygota</taxon>
        <taxon>Lepidoptera</taxon>
        <taxon>Glossata</taxon>
        <taxon>Ditrysia</taxon>
        <taxon>Papilionoidea</taxon>
        <taxon>Pieridae</taxon>
        <taxon>Dismorphiinae</taxon>
        <taxon>Leptidea</taxon>
    </lineage>
</organism>
<reference evidence="2 3" key="1">
    <citation type="submission" date="2017-07" db="EMBL/GenBank/DDBJ databases">
        <authorList>
            <person name="Talla V."/>
            <person name="Backstrom N."/>
        </authorList>
    </citation>
    <scope>NUCLEOTIDE SEQUENCE [LARGE SCALE GENOMIC DNA]</scope>
</reference>
<accession>A0A5E4R7P7</accession>
<protein>
    <recommendedName>
        <fullName evidence="1">RGS domain-containing protein</fullName>
    </recommendedName>
</protein>
<dbReference type="SUPFAM" id="SSF48097">
    <property type="entry name" value="Regulator of G-protein signaling, RGS"/>
    <property type="match status" value="1"/>
</dbReference>
<dbReference type="InterPro" id="IPR036305">
    <property type="entry name" value="RGS_sf"/>
</dbReference>
<feature type="domain" description="RGS" evidence="1">
    <location>
        <begin position="27"/>
        <end position="66"/>
    </location>
</feature>
<dbReference type="Pfam" id="PF00615">
    <property type="entry name" value="RGS"/>
    <property type="match status" value="1"/>
</dbReference>
<dbReference type="InterPro" id="IPR016137">
    <property type="entry name" value="RGS"/>
</dbReference>
<evidence type="ECO:0000313" key="3">
    <source>
        <dbReference type="Proteomes" id="UP000324832"/>
    </source>
</evidence>
<name>A0A5E4R7P7_9NEOP</name>
<evidence type="ECO:0000259" key="1">
    <source>
        <dbReference type="PROSITE" id="PS50132"/>
    </source>
</evidence>
<dbReference type="PROSITE" id="PS50132">
    <property type="entry name" value="RGS"/>
    <property type="match status" value="1"/>
</dbReference>
<gene>
    <name evidence="2" type="ORF">LSINAPIS_LOCUS15310</name>
</gene>
<dbReference type="EMBL" id="FZQP02007030">
    <property type="protein sequence ID" value="VVD05848.1"/>
    <property type="molecule type" value="Genomic_DNA"/>
</dbReference>
<dbReference type="Gene3D" id="1.10.167.10">
    <property type="entry name" value="Regulator of G-protein Signalling 4, domain 2"/>
    <property type="match status" value="1"/>
</dbReference>